<dbReference type="InterPro" id="IPR054520">
    <property type="entry name" value="M_Eco57I_C"/>
</dbReference>
<dbReference type="Pfam" id="PF22837">
    <property type="entry name" value="M_Eco57I_C"/>
    <property type="match status" value="1"/>
</dbReference>
<comment type="caution">
    <text evidence="3">The sequence shown here is derived from an EMBL/GenBank/DDBJ whole genome shotgun (WGS) entry which is preliminary data.</text>
</comment>
<evidence type="ECO:0000259" key="2">
    <source>
        <dbReference type="Pfam" id="PF22837"/>
    </source>
</evidence>
<keyword evidence="3" id="KW-0489">Methyltransferase</keyword>
<dbReference type="Proteomes" id="UP000823935">
    <property type="component" value="Unassembled WGS sequence"/>
</dbReference>
<evidence type="ECO:0000256" key="1">
    <source>
        <dbReference type="SAM" id="MobiDB-lite"/>
    </source>
</evidence>
<keyword evidence="3" id="KW-0808">Transferase</keyword>
<dbReference type="AlphaFoldDB" id="A0A9D1JJF5"/>
<evidence type="ECO:0000313" key="4">
    <source>
        <dbReference type="Proteomes" id="UP000823935"/>
    </source>
</evidence>
<feature type="compositionally biased region" description="Basic and acidic residues" evidence="1">
    <location>
        <begin position="326"/>
        <end position="339"/>
    </location>
</feature>
<name>A0A9D1JJF5_9FIRM</name>
<protein>
    <submittedName>
        <fullName evidence="3">Class I SAM-dependent methyltransferase</fullName>
    </submittedName>
</protein>
<feature type="non-terminal residue" evidence="3">
    <location>
        <position position="1"/>
    </location>
</feature>
<dbReference type="GO" id="GO:0008168">
    <property type="term" value="F:methyltransferase activity"/>
    <property type="evidence" value="ECO:0007669"/>
    <property type="project" value="UniProtKB-KW"/>
</dbReference>
<feature type="domain" description="Type II methyltransferase M.Eco57I C-terminal" evidence="2">
    <location>
        <begin position="31"/>
        <end position="285"/>
    </location>
</feature>
<gene>
    <name evidence="3" type="ORF">IAB44_03650</name>
</gene>
<evidence type="ECO:0000313" key="3">
    <source>
        <dbReference type="EMBL" id="HIS30633.1"/>
    </source>
</evidence>
<organism evidence="3 4">
    <name type="scientific">Candidatus Limivivens intestinipullorum</name>
    <dbReference type="NCBI Taxonomy" id="2840858"/>
    <lineage>
        <taxon>Bacteria</taxon>
        <taxon>Bacillati</taxon>
        <taxon>Bacillota</taxon>
        <taxon>Clostridia</taxon>
        <taxon>Lachnospirales</taxon>
        <taxon>Lachnospiraceae</taxon>
        <taxon>Lachnospiraceae incertae sedis</taxon>
        <taxon>Candidatus Limivivens</taxon>
    </lineage>
</organism>
<accession>A0A9D1JJF5</accession>
<reference evidence="3" key="1">
    <citation type="submission" date="2020-10" db="EMBL/GenBank/DDBJ databases">
        <authorList>
            <person name="Gilroy R."/>
        </authorList>
    </citation>
    <scope>NUCLEOTIDE SEQUENCE</scope>
    <source>
        <strain evidence="3">CHK190-19873</strain>
    </source>
</reference>
<reference evidence="3" key="2">
    <citation type="journal article" date="2021" name="PeerJ">
        <title>Extensive microbial diversity within the chicken gut microbiome revealed by metagenomics and culture.</title>
        <authorList>
            <person name="Gilroy R."/>
            <person name="Ravi A."/>
            <person name="Getino M."/>
            <person name="Pursley I."/>
            <person name="Horton D.L."/>
            <person name="Alikhan N.F."/>
            <person name="Baker D."/>
            <person name="Gharbi K."/>
            <person name="Hall N."/>
            <person name="Watson M."/>
            <person name="Adriaenssens E.M."/>
            <person name="Foster-Nyarko E."/>
            <person name="Jarju S."/>
            <person name="Secka A."/>
            <person name="Antonio M."/>
            <person name="Oren A."/>
            <person name="Chaudhuri R.R."/>
            <person name="La Ragione R."/>
            <person name="Hildebrand F."/>
            <person name="Pallen M.J."/>
        </authorList>
    </citation>
    <scope>NUCLEOTIDE SEQUENCE</scope>
    <source>
        <strain evidence="3">CHK190-19873</strain>
    </source>
</reference>
<dbReference type="EMBL" id="DVIQ01000022">
    <property type="protein sequence ID" value="HIS30633.1"/>
    <property type="molecule type" value="Genomic_DNA"/>
</dbReference>
<proteinExistence type="predicted"/>
<dbReference type="GO" id="GO:0032259">
    <property type="term" value="P:methylation"/>
    <property type="evidence" value="ECO:0007669"/>
    <property type="project" value="UniProtKB-KW"/>
</dbReference>
<sequence>QILELDGVEDLDTLGPEAFQSFEVKELDHSSEKWVKYYLTNEEIRLMRRLRQDTRLRDVNELFEINVGLVSGENDFFLLNEERVAQFGLGNSVKMIIGKTEQLKGVILTGEDFSQLKSQGKKVHVFVPENRPAKELSKEEQSYIRYGEEQGFHRGYKCRIRKRWYCIPQSWEPDAFILRQVNRYPRIVLNRAEALSTDTIHKLRFLGGVRPEEVAAAFLNSFTLALGEITGRSYGGGVLTFEPGEIRKLKIPMTGADRLDLEQIDRWIREDKIYETLDYTDQILLKEGLGLSDREIVLLRGIWEKLRDRRIYRKENRKNGNPSAKAKADGQKPPGKTEP</sequence>
<feature type="region of interest" description="Disordered" evidence="1">
    <location>
        <begin position="314"/>
        <end position="339"/>
    </location>
</feature>